<comment type="caution">
    <text evidence="3">The sequence shown here is derived from an EMBL/GenBank/DDBJ whole genome shotgun (WGS) entry which is preliminary data.</text>
</comment>
<feature type="transmembrane region" description="Helical" evidence="2">
    <location>
        <begin position="128"/>
        <end position="149"/>
    </location>
</feature>
<evidence type="ECO:0000313" key="4">
    <source>
        <dbReference type="Proteomes" id="UP001302812"/>
    </source>
</evidence>
<dbReference type="RefSeq" id="XP_064668638.1">
    <property type="nucleotide sequence ID" value="XM_064813112.1"/>
</dbReference>
<protein>
    <submittedName>
        <fullName evidence="3">NAD(P)-binding protein</fullName>
    </submittedName>
</protein>
<proteinExistence type="predicted"/>
<evidence type="ECO:0000256" key="1">
    <source>
        <dbReference type="ARBA" id="ARBA00023002"/>
    </source>
</evidence>
<dbReference type="Proteomes" id="UP001302812">
    <property type="component" value="Unassembled WGS sequence"/>
</dbReference>
<dbReference type="SUPFAM" id="SSF51735">
    <property type="entry name" value="NAD(P)-binding Rossmann-fold domains"/>
    <property type="match status" value="1"/>
</dbReference>
<organism evidence="3 4">
    <name type="scientific">Canariomyces notabilis</name>
    <dbReference type="NCBI Taxonomy" id="2074819"/>
    <lineage>
        <taxon>Eukaryota</taxon>
        <taxon>Fungi</taxon>
        <taxon>Dikarya</taxon>
        <taxon>Ascomycota</taxon>
        <taxon>Pezizomycotina</taxon>
        <taxon>Sordariomycetes</taxon>
        <taxon>Sordariomycetidae</taxon>
        <taxon>Sordariales</taxon>
        <taxon>Chaetomiaceae</taxon>
        <taxon>Canariomyces</taxon>
    </lineage>
</organism>
<dbReference type="InterPro" id="IPR036291">
    <property type="entry name" value="NAD(P)-bd_dom_sf"/>
</dbReference>
<dbReference type="EMBL" id="MU853347">
    <property type="protein sequence ID" value="KAK4111068.1"/>
    <property type="molecule type" value="Genomic_DNA"/>
</dbReference>
<gene>
    <name evidence="3" type="ORF">N656DRAFT_755944</name>
</gene>
<dbReference type="PANTHER" id="PTHR43157:SF61">
    <property type="entry name" value="DEHYDROGENASE_REDUCTASE FAMILY PROTEIN, PUTATIVE (AFU_ORTHOLOGUE AFUA_3G01250)-RELATED"/>
    <property type="match status" value="1"/>
</dbReference>
<reference evidence="3" key="1">
    <citation type="journal article" date="2023" name="Mol. Phylogenet. Evol.">
        <title>Genome-scale phylogeny and comparative genomics of the fungal order Sordariales.</title>
        <authorList>
            <person name="Hensen N."/>
            <person name="Bonometti L."/>
            <person name="Westerberg I."/>
            <person name="Brannstrom I.O."/>
            <person name="Guillou S."/>
            <person name="Cros-Aarteil S."/>
            <person name="Calhoun S."/>
            <person name="Haridas S."/>
            <person name="Kuo A."/>
            <person name="Mondo S."/>
            <person name="Pangilinan J."/>
            <person name="Riley R."/>
            <person name="LaButti K."/>
            <person name="Andreopoulos B."/>
            <person name="Lipzen A."/>
            <person name="Chen C."/>
            <person name="Yan M."/>
            <person name="Daum C."/>
            <person name="Ng V."/>
            <person name="Clum A."/>
            <person name="Steindorff A."/>
            <person name="Ohm R.A."/>
            <person name="Martin F."/>
            <person name="Silar P."/>
            <person name="Natvig D.O."/>
            <person name="Lalanne C."/>
            <person name="Gautier V."/>
            <person name="Ament-Velasquez S.L."/>
            <person name="Kruys A."/>
            <person name="Hutchinson M.I."/>
            <person name="Powell A.J."/>
            <person name="Barry K."/>
            <person name="Miller A.N."/>
            <person name="Grigoriev I.V."/>
            <person name="Debuchy R."/>
            <person name="Gladieux P."/>
            <person name="Hiltunen Thoren M."/>
            <person name="Johannesson H."/>
        </authorList>
    </citation>
    <scope>NUCLEOTIDE SEQUENCE</scope>
    <source>
        <strain evidence="3">CBS 508.74</strain>
    </source>
</reference>
<reference evidence="3" key="2">
    <citation type="submission" date="2023-05" db="EMBL/GenBank/DDBJ databases">
        <authorList>
            <consortium name="Lawrence Berkeley National Laboratory"/>
            <person name="Steindorff A."/>
            <person name="Hensen N."/>
            <person name="Bonometti L."/>
            <person name="Westerberg I."/>
            <person name="Brannstrom I.O."/>
            <person name="Guillou S."/>
            <person name="Cros-Aarteil S."/>
            <person name="Calhoun S."/>
            <person name="Haridas S."/>
            <person name="Kuo A."/>
            <person name="Mondo S."/>
            <person name="Pangilinan J."/>
            <person name="Riley R."/>
            <person name="Labutti K."/>
            <person name="Andreopoulos B."/>
            <person name="Lipzen A."/>
            <person name="Chen C."/>
            <person name="Yanf M."/>
            <person name="Daum C."/>
            <person name="Ng V."/>
            <person name="Clum A."/>
            <person name="Ohm R."/>
            <person name="Martin F."/>
            <person name="Silar P."/>
            <person name="Natvig D."/>
            <person name="Lalanne C."/>
            <person name="Gautier V."/>
            <person name="Ament-Velasquez S.L."/>
            <person name="Kruys A."/>
            <person name="Hutchinson M.I."/>
            <person name="Powell A.J."/>
            <person name="Barry K."/>
            <person name="Miller A.N."/>
            <person name="Grigoriev I.V."/>
            <person name="Debuchy R."/>
            <person name="Gladieux P."/>
            <person name="Thoren M.H."/>
            <person name="Johannesson H."/>
        </authorList>
    </citation>
    <scope>NUCLEOTIDE SEQUENCE</scope>
    <source>
        <strain evidence="3">CBS 508.74</strain>
    </source>
</reference>
<dbReference type="GeneID" id="89937237"/>
<accession>A0AAN6QIV7</accession>
<evidence type="ECO:0000256" key="2">
    <source>
        <dbReference type="SAM" id="Phobius"/>
    </source>
</evidence>
<dbReference type="Gene3D" id="3.40.50.720">
    <property type="entry name" value="NAD(P)-binding Rossmann-like Domain"/>
    <property type="match status" value="1"/>
</dbReference>
<evidence type="ECO:0000313" key="3">
    <source>
        <dbReference type="EMBL" id="KAK4111068.1"/>
    </source>
</evidence>
<dbReference type="PANTHER" id="PTHR43157">
    <property type="entry name" value="PHOSPHATIDYLINOSITOL-GLYCAN BIOSYNTHESIS CLASS F PROTEIN-RELATED"/>
    <property type="match status" value="1"/>
</dbReference>
<keyword evidence="2" id="KW-1133">Transmembrane helix</keyword>
<dbReference type="InterPro" id="IPR002347">
    <property type="entry name" value="SDR_fam"/>
</dbReference>
<keyword evidence="4" id="KW-1185">Reference proteome</keyword>
<keyword evidence="1" id="KW-0560">Oxidoreductase</keyword>
<keyword evidence="2" id="KW-0812">Transmembrane</keyword>
<sequence length="330" mass="35476">MSRDEVMKQKRNLPLLVSREACSGKTYIVTGANVGLGLEAARHLAAVGAGKVILAVRNAGAGAAAKADIDATTGVAPNVVEVWSLDLSSYTSVKAFAKRAEAELERIDGLIENAAIAPSKRELAEGHVLAMTVNVLSTFLLAVLMIPVMKAKAAKVGGEMPTISIVASRVSFDYKEAWDKIKDDPIVGMDDEGFETLITYPTTKLMEIYAVKHLAGTLLPVEKAGVIINVLCPGLCTTELVRNMPEEQYNAVRELQRLCGRTAEDGSRTLLQAVMAGKESHGRLQHSCEDGEKDVPSWAAEDKEAHKRTWDVIAAELEAVEPGCVARILQ</sequence>
<dbReference type="AlphaFoldDB" id="A0AAN6QIV7"/>
<keyword evidence="2" id="KW-0472">Membrane</keyword>
<dbReference type="GO" id="GO:0016491">
    <property type="term" value="F:oxidoreductase activity"/>
    <property type="evidence" value="ECO:0007669"/>
    <property type="project" value="UniProtKB-KW"/>
</dbReference>
<name>A0AAN6QIV7_9PEZI</name>
<dbReference type="PRINTS" id="PR00081">
    <property type="entry name" value="GDHRDH"/>
</dbReference>
<dbReference type="Pfam" id="PF00106">
    <property type="entry name" value="adh_short"/>
    <property type="match status" value="1"/>
</dbReference>